<dbReference type="CDD" id="cd06669">
    <property type="entry name" value="PDZ5_MUPP1-like"/>
    <property type="match status" value="1"/>
</dbReference>
<keyword evidence="4" id="KW-0796">Tight junction</keyword>
<dbReference type="PROSITE" id="PS51022">
    <property type="entry name" value="L27"/>
    <property type="match status" value="1"/>
</dbReference>
<evidence type="ECO:0000256" key="2">
    <source>
        <dbReference type="ARBA" id="ARBA00004279"/>
    </source>
</evidence>
<feature type="region of interest" description="Disordered" evidence="19">
    <location>
        <begin position="1580"/>
        <end position="1629"/>
    </location>
</feature>
<dbReference type="FunFam" id="2.30.42.10:FF:000051">
    <property type="entry name" value="Multiple PDZ domain protein isoform X1"/>
    <property type="match status" value="1"/>
</dbReference>
<keyword evidence="13" id="KW-0966">Cell projection</keyword>
<evidence type="ECO:0000256" key="12">
    <source>
        <dbReference type="ARBA" id="ARBA00023136"/>
    </source>
</evidence>
<feature type="domain" description="PDZ" evidence="20">
    <location>
        <begin position="555"/>
        <end position="636"/>
    </location>
</feature>
<evidence type="ECO:0000256" key="1">
    <source>
        <dbReference type="ARBA" id="ARBA00004221"/>
    </source>
</evidence>
<organism evidence="22 23">
    <name type="scientific">Chordeiles acutipennis</name>
    <name type="common">Lesser nighthawk</name>
    <name type="synonym">Caprimulgus acutipennis</name>
    <dbReference type="NCBI Taxonomy" id="118183"/>
    <lineage>
        <taxon>Eukaryota</taxon>
        <taxon>Metazoa</taxon>
        <taxon>Chordata</taxon>
        <taxon>Craniata</taxon>
        <taxon>Vertebrata</taxon>
        <taxon>Euteleostomi</taxon>
        <taxon>Archelosauria</taxon>
        <taxon>Archosauria</taxon>
        <taxon>Dinosauria</taxon>
        <taxon>Saurischia</taxon>
        <taxon>Theropoda</taxon>
        <taxon>Coelurosauria</taxon>
        <taxon>Aves</taxon>
        <taxon>Neognathae</taxon>
        <taxon>Neoaves</taxon>
        <taxon>Strisores</taxon>
        <taxon>Caprimulgiformes</taxon>
        <taxon>Caprimulgidae</taxon>
        <taxon>Chordeilinae</taxon>
        <taxon>Chordeiles</taxon>
    </lineage>
</organism>
<dbReference type="OrthoDB" id="6022711at2759"/>
<dbReference type="SUPFAM" id="SSF101288">
    <property type="entry name" value="L27 domain"/>
    <property type="match status" value="1"/>
</dbReference>
<feature type="domain" description="PDZ" evidence="20">
    <location>
        <begin position="1495"/>
        <end position="1576"/>
    </location>
</feature>
<dbReference type="FunFam" id="2.30.42.10:FF:000057">
    <property type="entry name" value="multiple PDZ domain protein isoform X1"/>
    <property type="match status" value="1"/>
</dbReference>
<dbReference type="CDD" id="cd06673">
    <property type="entry name" value="PDZ10_MUPP1-PDZ8_PATJ-like"/>
    <property type="match status" value="1"/>
</dbReference>
<dbReference type="InterPro" id="IPR036034">
    <property type="entry name" value="PDZ_sf"/>
</dbReference>
<dbReference type="PROSITE" id="PS50106">
    <property type="entry name" value="PDZ"/>
    <property type="match status" value="13"/>
</dbReference>
<feature type="domain" description="PDZ" evidence="20">
    <location>
        <begin position="379"/>
        <end position="465"/>
    </location>
</feature>
<dbReference type="FunFam" id="2.30.42.10:FF:000072">
    <property type="entry name" value="multiple PDZ domain protein isoform X1"/>
    <property type="match status" value="1"/>
</dbReference>
<dbReference type="SMART" id="SM00228">
    <property type="entry name" value="PDZ"/>
    <property type="match status" value="13"/>
</dbReference>
<feature type="domain" description="PDZ" evidence="20">
    <location>
        <begin position="1877"/>
        <end position="1963"/>
    </location>
</feature>
<evidence type="ECO:0000256" key="9">
    <source>
        <dbReference type="ARBA" id="ARBA00022737"/>
    </source>
</evidence>
<dbReference type="FunFam" id="2.30.42.10:FF:000038">
    <property type="entry name" value="Multiple PDZ domain protein isoform X1"/>
    <property type="match status" value="1"/>
</dbReference>
<dbReference type="Pfam" id="PF09045">
    <property type="entry name" value="L27_2"/>
    <property type="match status" value="1"/>
</dbReference>
<dbReference type="FunFam" id="2.30.42.10:FF:000070">
    <property type="entry name" value="Multiple PDZ domain protein"/>
    <property type="match status" value="1"/>
</dbReference>
<feature type="domain" description="PDZ" evidence="20">
    <location>
        <begin position="703"/>
        <end position="778"/>
    </location>
</feature>
<dbReference type="CDD" id="cd06674">
    <property type="entry name" value="PDZ11_MUPP1-PDZ9_PATJ-like"/>
    <property type="match status" value="1"/>
</dbReference>
<evidence type="ECO:0000256" key="13">
    <source>
        <dbReference type="ARBA" id="ARBA00023273"/>
    </source>
</evidence>
<dbReference type="Gene3D" id="2.30.42.10">
    <property type="match status" value="13"/>
</dbReference>
<keyword evidence="9" id="KW-0677">Repeat</keyword>
<dbReference type="FunFam" id="2.30.42.10:FF:000058">
    <property type="entry name" value="multiple PDZ domain protein isoform X1"/>
    <property type="match status" value="1"/>
</dbReference>
<dbReference type="CDD" id="cd06670">
    <property type="entry name" value="PDZ6_MUPP1-like"/>
    <property type="match status" value="1"/>
</dbReference>
<name>A0A7L0U9R8_CHOAC</name>
<sequence length="2085" mass="223525">MVITTDTHRALQAMERLQAKLRDRGDIANEEKLSLLKSVLQSPLFNQILNLQTSVQQLRDQVNITPSIHSTGEFPQLLHHGVNMGSLPHNESYLLAQQNGSPANVLEASMRSVTPQINGKSSSDDFDQLIRNMSQGRLVETIELIKPLSGGLGFSVVGLKSENRGEIGIFVQEIQEGSVAHRDGKLKEADQILAINGQALDQTITHQQAISILQKAKDNVRLVVARGTFPQLISPVVSRSPSAASTVSAHSNPVHWQHVETIELVNDGSGLGFGIVGGKSTGVIVKTILPGGVADQHGRLCSGDHILKIGDTDLAGMSSEQVAQVLRQCGNRVKLVIARGPIEEPPPPAVPPGTPVPISTPENQADASVDGFEDGEKFNVELTKNIQGLGITIAGYIGDKTSEPSGIFVKSITKGSAVEQDGRIHVGDQIIVVDGTNLQGFTNQQAVDVLRHTGQTVQLTLIRRGLKQENHIQPQEDFNAAVEKDLLFQTMDSSTAKDNSEMEQGSPSLSCSASVVNTGEEINQQETDFQITTTEEAAMKAKWQRIMGSNYEIVVAVVNKFSESSGLGISLEATVGHHFIRSVLPEGPVGRSGKLFSGDELLEVNEISLLGENHKDVVNILKELPIKVIMVCCRPVAPSITHTEVLESLSLSEVQLTEKAHVDLGFIGSSDTERTALEIADEVQSMEEVQSSSLAMWETEVQHIELEKASMGLGFSILDYQDPVDPANTVIVIRSLVPGGVAEQDGRLLPGDRLMFVNDTNLENGSLEEAVQALKGAPAGTVKIGVAKPLPLSPEEGYVSAKEDCFSYTAQSIEEEGPADAALFHAELALVDSNEADLADESTFESQYSLESDIFQASMIALHGSACSDELNYSFPLPLSTPKSVGEECSNAAADFHVSDKNLYNMDLSQRVREQKFVVGSNLETATVFSEKDLLPLDVSDINQNEVLLMEKRCPVSLEGSSTTQDSVKNMYEKTITIAKGNSSLGMTVSSNKDGSGMIVRSVIHGGSISRDGRIGVGDCILSINEESTTNLTNAQARAMLRRHSLIGPDINITYVPAENLDEYRATLGQQTEGAVPLELFPSHTVSRELPELPEREEGEGEESELQNAAFSNWNQPRKVELWREPSKSLGISIVGGRGMGSRLSNGEMMRGIFIKHILEDSPAGKNGTLKTGDRIVEVDGIDLRDASHEQAVEAIRKAGNPVVFMVQSIISRPRPESLYSPSSASAPCEQKTTNPFYHQSSKNGLFCRPGVFSSTNPFADFSQFNSNKEVSNPVRVTFRCSPTNPFAPTPFKAFGQSDLEPEKTSLCNLHLPPPSAFSGMSCDVAHSSSRVPEDVEKEDEFGYSWKKIVQRYGNLPGELHMIELEKGRTGLGLSLAGNKDRSRMSVFIVGIDPNGAAGKDGRLQIADELLEINGQILYGRTHQNASSIIKCAPSKVKIIFIRNKDAVNQMAVCPAKSVEASQCTSGTLQHQEIDTSAVNSSAYSDFSSCKNIQYVELPKDQGGFGIAISEEDTINGVVIKSLTDHGAAAKDGRIKVGDQILAVDDEIVVGYPVEKFINLLKTPKTMVRLTINSAETDSLTAAPVPSSTAPEERRNMQPPATVPSSSSPEPEAVKNTSRSSTPAMLASDPATCPIIPGCETTIDISKGRTGLGLSIVGGADTLLGAIIIHEVYEEGAASKDGRLWAGDQILEVNGIDLRNATHDEAINVLRQTPQKVRLTVYRDEAQYKEEDMYDVLHIELQKKPGKGLGLSIVGKRNDTGVFVSDIVKGGIADTDGRLMQGDQILTVNGEDVRNANQEAVAALLKCSLGTVRLEVGRIKAGPFHSERRTSQSSQVSEGSGSLSSFSFPVSGSSAPEVFESGLKKNTTASEIQGLRTVEIKKGPTDSLGVSIAGGVGSPLGDVPIFIAMMHPNGVAAQTQKLRVGDRIVSICGTSTEGMTHSQAVSLLKNASGTIELQVVAGGEVSVVTGQQQDPPTSSLSFAGLTSTSIFQDDLGPPQYKTITLDRGPDGLGFSIVGGYGSPHGDLPIYVKTVFAKGAAAEDGRLKRGDQIIAVNGQSLEGVTHEDAVAILKRTKGTVTLTVLS</sequence>
<comment type="subcellular location">
    <subcellularLocation>
        <location evidence="1">Apical cell membrane</location>
    </subcellularLocation>
    <subcellularLocation>
        <location evidence="3">Cell junction</location>
        <location evidence="3">Tight junction</location>
    </subcellularLocation>
    <subcellularLocation>
        <location evidence="2">Cell projection</location>
        <location evidence="2">Dendrite</location>
    </subcellularLocation>
    <subcellularLocation>
        <location evidence="15">Postsynaptic density</location>
    </subcellularLocation>
    <subcellularLocation>
        <location evidence="14">Synapse</location>
        <location evidence="14">Synaptosome</location>
    </subcellularLocation>
</comment>
<feature type="non-terminal residue" evidence="22">
    <location>
        <position position="1"/>
    </location>
</feature>
<dbReference type="GO" id="GO:0014069">
    <property type="term" value="C:postsynaptic density"/>
    <property type="evidence" value="ECO:0007669"/>
    <property type="project" value="UniProtKB-SubCell"/>
</dbReference>
<dbReference type="Gene3D" id="1.20.1440.360">
    <property type="match status" value="1"/>
</dbReference>
<dbReference type="GO" id="GO:0030425">
    <property type="term" value="C:dendrite"/>
    <property type="evidence" value="ECO:0007669"/>
    <property type="project" value="UniProtKB-SubCell"/>
</dbReference>
<keyword evidence="23" id="KW-1185">Reference proteome</keyword>
<feature type="compositionally biased region" description="Polar residues" evidence="19">
    <location>
        <begin position="1580"/>
        <end position="1590"/>
    </location>
</feature>
<keyword evidence="10" id="KW-0965">Cell junction</keyword>
<feature type="domain" description="PDZ" evidence="20">
    <location>
        <begin position="141"/>
        <end position="228"/>
    </location>
</feature>
<evidence type="ECO:0000256" key="7">
    <source>
        <dbReference type="ARBA" id="ARBA00022553"/>
    </source>
</evidence>
<evidence type="ECO:0000256" key="11">
    <source>
        <dbReference type="ARBA" id="ARBA00023018"/>
    </source>
</evidence>
<feature type="domain" description="PDZ" evidence="20">
    <location>
        <begin position="1362"/>
        <end position="1445"/>
    </location>
</feature>
<dbReference type="CDD" id="cd10817">
    <property type="entry name" value="PDZ9_MUPP1-like"/>
    <property type="match status" value="1"/>
</dbReference>
<gene>
    <name evidence="22" type="primary">Mpdz_1</name>
    <name evidence="22" type="ORF">CHOACU_R05800</name>
</gene>
<feature type="non-terminal residue" evidence="22">
    <location>
        <position position="2085"/>
    </location>
</feature>
<dbReference type="CDD" id="cd06671">
    <property type="entry name" value="PDZ7_MUPP1-PD6_PATJ-like"/>
    <property type="match status" value="1"/>
</dbReference>
<feature type="compositionally biased region" description="Basic and acidic residues" evidence="19">
    <location>
        <begin position="1087"/>
        <end position="1096"/>
    </location>
</feature>
<dbReference type="GO" id="GO:0016324">
    <property type="term" value="C:apical plasma membrane"/>
    <property type="evidence" value="ECO:0007669"/>
    <property type="project" value="UniProtKB-SubCell"/>
</dbReference>
<feature type="domain" description="PDZ" evidence="20">
    <location>
        <begin position="1119"/>
        <end position="1207"/>
    </location>
</feature>
<dbReference type="FunFam" id="2.30.42.10:FF:000093">
    <property type="entry name" value="multiple PDZ domain protein isoform X1"/>
    <property type="match status" value="1"/>
</dbReference>
<evidence type="ECO:0000256" key="15">
    <source>
        <dbReference type="ARBA" id="ARBA00034105"/>
    </source>
</evidence>
<comment type="caution">
    <text evidence="22">The sequence shown here is derived from an EMBL/GenBank/DDBJ whole genome shotgun (WGS) entry which is preliminary data.</text>
</comment>
<proteinExistence type="predicted"/>
<evidence type="ECO:0000256" key="19">
    <source>
        <dbReference type="SAM" id="MobiDB-lite"/>
    </source>
</evidence>
<dbReference type="InterPro" id="IPR004172">
    <property type="entry name" value="L27_dom"/>
</dbReference>
<evidence type="ECO:0000313" key="22">
    <source>
        <dbReference type="EMBL" id="NXL62550.1"/>
    </source>
</evidence>
<keyword evidence="6" id="KW-0488">Methylation</keyword>
<evidence type="ECO:0000256" key="4">
    <source>
        <dbReference type="ARBA" id="ARBA00022427"/>
    </source>
</evidence>
<keyword evidence="11" id="KW-0770">Synapse</keyword>
<keyword evidence="5" id="KW-1003">Cell membrane</keyword>
<dbReference type="CDD" id="cd06689">
    <property type="entry name" value="PDZ1_MUPP1-like"/>
    <property type="match status" value="1"/>
</dbReference>
<dbReference type="CDD" id="cd06667">
    <property type="entry name" value="PDZ2_MUPP1-like"/>
    <property type="match status" value="1"/>
</dbReference>
<dbReference type="InterPro" id="IPR036892">
    <property type="entry name" value="L27_dom_sf"/>
</dbReference>
<dbReference type="CDD" id="cd06676">
    <property type="entry name" value="PDZ13_MUPP1-like"/>
    <property type="match status" value="1"/>
</dbReference>
<keyword evidence="12" id="KW-0472">Membrane</keyword>
<evidence type="ECO:0000259" key="20">
    <source>
        <dbReference type="PROSITE" id="PS50106"/>
    </source>
</evidence>
<evidence type="ECO:0000256" key="8">
    <source>
        <dbReference type="ARBA" id="ARBA00022599"/>
    </source>
</evidence>
<accession>A0A7L0U9R8</accession>
<evidence type="ECO:0000256" key="6">
    <source>
        <dbReference type="ARBA" id="ARBA00022481"/>
    </source>
</evidence>
<dbReference type="InterPro" id="IPR051342">
    <property type="entry name" value="PDZ_scaffold"/>
</dbReference>
<dbReference type="Pfam" id="PF16667">
    <property type="entry name" value="MPDZ_u10"/>
    <property type="match status" value="1"/>
</dbReference>
<dbReference type="InterPro" id="IPR001478">
    <property type="entry name" value="PDZ"/>
</dbReference>
<dbReference type="CDD" id="cd06791">
    <property type="entry name" value="PDZ3_MUPP1-like"/>
    <property type="match status" value="1"/>
</dbReference>
<keyword evidence="8" id="KW-0771">Synaptosome</keyword>
<dbReference type="Proteomes" id="UP000568556">
    <property type="component" value="Unassembled WGS sequence"/>
</dbReference>
<evidence type="ECO:0000256" key="18">
    <source>
        <dbReference type="ARBA" id="ARBA00075678"/>
    </source>
</evidence>
<evidence type="ECO:0000256" key="5">
    <source>
        <dbReference type="ARBA" id="ARBA00022475"/>
    </source>
</evidence>
<protein>
    <recommendedName>
        <fullName evidence="17">Multiple PDZ domain protein</fullName>
    </recommendedName>
    <alternativeName>
        <fullName evidence="18">Multi-PDZ domain protein 1</fullName>
    </alternativeName>
</protein>
<dbReference type="SUPFAM" id="SSF50156">
    <property type="entry name" value="PDZ domain-like"/>
    <property type="match status" value="13"/>
</dbReference>
<dbReference type="CDD" id="cd06672">
    <property type="entry name" value="PDZ8_MUPP1-PDZ7_PATJ-PDZ2_INAD-like"/>
    <property type="match status" value="1"/>
</dbReference>
<feature type="domain" description="L27" evidence="21">
    <location>
        <begin position="3"/>
        <end position="63"/>
    </location>
</feature>
<evidence type="ECO:0000313" key="23">
    <source>
        <dbReference type="Proteomes" id="UP000568556"/>
    </source>
</evidence>
<dbReference type="EMBL" id="VXAQ01000565">
    <property type="protein sequence ID" value="NXL62550.1"/>
    <property type="molecule type" value="Genomic_DNA"/>
</dbReference>
<dbReference type="Pfam" id="PF00595">
    <property type="entry name" value="PDZ"/>
    <property type="match status" value="12"/>
</dbReference>
<keyword evidence="7" id="KW-0597">Phosphoprotein</keyword>
<comment type="function">
    <text evidence="16">Member of the NMDAR signaling complex that may play a role in control of AMPAR potentiation and synaptic plasticity in excitatory synapses. Promotes clustering of HT2RC at the cell surface.</text>
</comment>
<dbReference type="SMART" id="SM00569">
    <property type="entry name" value="L27"/>
    <property type="match status" value="1"/>
</dbReference>
<evidence type="ECO:0000256" key="10">
    <source>
        <dbReference type="ARBA" id="ARBA00022949"/>
    </source>
</evidence>
<dbReference type="InterPro" id="IPR015132">
    <property type="entry name" value="L27_2"/>
</dbReference>
<feature type="domain" description="PDZ" evidence="20">
    <location>
        <begin position="1738"/>
        <end position="1820"/>
    </location>
</feature>
<dbReference type="InterPro" id="IPR032078">
    <property type="entry name" value="MPDZ_u10"/>
</dbReference>
<evidence type="ECO:0000256" key="14">
    <source>
        <dbReference type="ARBA" id="ARBA00034102"/>
    </source>
</evidence>
<dbReference type="FunFam" id="2.30.42.10:FF:000089">
    <property type="entry name" value="multiple PDZ domain protein isoform X1"/>
    <property type="match status" value="1"/>
</dbReference>
<dbReference type="PANTHER" id="PTHR19964">
    <property type="entry name" value="MULTIPLE PDZ DOMAIN PROTEIN"/>
    <property type="match status" value="1"/>
</dbReference>
<dbReference type="FunFam" id="2.30.42.10:FF:000110">
    <property type="entry name" value="multiple PDZ domain protein isoform X2"/>
    <property type="match status" value="1"/>
</dbReference>
<dbReference type="PANTHER" id="PTHR19964:SF10">
    <property type="entry name" value="MULTIPLE PDZ DOMAIN PROTEIN"/>
    <property type="match status" value="1"/>
</dbReference>
<evidence type="ECO:0000256" key="17">
    <source>
        <dbReference type="ARBA" id="ARBA00073626"/>
    </source>
</evidence>
<dbReference type="CDD" id="cd06668">
    <property type="entry name" value="PDZ4_MUPP1-like"/>
    <property type="match status" value="1"/>
</dbReference>
<evidence type="ECO:0000256" key="3">
    <source>
        <dbReference type="ARBA" id="ARBA00004435"/>
    </source>
</evidence>
<feature type="domain" description="PDZ" evidence="20">
    <location>
        <begin position="261"/>
        <end position="341"/>
    </location>
</feature>
<dbReference type="GO" id="GO:0005923">
    <property type="term" value="C:bicellular tight junction"/>
    <property type="evidence" value="ECO:0007669"/>
    <property type="project" value="UniProtKB-SubCell"/>
</dbReference>
<reference evidence="22 23" key="1">
    <citation type="submission" date="2019-09" db="EMBL/GenBank/DDBJ databases">
        <title>Bird 10,000 Genomes (B10K) Project - Family phase.</title>
        <authorList>
            <person name="Zhang G."/>
        </authorList>
    </citation>
    <scope>NUCLEOTIDE SEQUENCE [LARGE SCALE GENOMIC DNA]</scope>
    <source>
        <strain evidence="22">B10K-DU-008-62</strain>
        <tissue evidence="22">Mixed tissue sample</tissue>
    </source>
</reference>
<feature type="compositionally biased region" description="Low complexity" evidence="19">
    <location>
        <begin position="1599"/>
        <end position="1611"/>
    </location>
</feature>
<dbReference type="CDD" id="cd06675">
    <property type="entry name" value="PDZ12_MUPP1-like"/>
    <property type="match status" value="1"/>
</dbReference>
<feature type="domain" description="PDZ" evidence="20">
    <location>
        <begin position="975"/>
        <end position="1043"/>
    </location>
</feature>
<feature type="domain" description="PDZ" evidence="20">
    <location>
        <begin position="2002"/>
        <end position="2085"/>
    </location>
</feature>
<feature type="region of interest" description="Disordered" evidence="19">
    <location>
        <begin position="1087"/>
        <end position="1111"/>
    </location>
</feature>
<evidence type="ECO:0000259" key="21">
    <source>
        <dbReference type="PROSITE" id="PS51022"/>
    </source>
</evidence>
<evidence type="ECO:0000256" key="16">
    <source>
        <dbReference type="ARBA" id="ARBA00057502"/>
    </source>
</evidence>
<feature type="domain" description="PDZ" evidence="20">
    <location>
        <begin position="1642"/>
        <end position="1725"/>
    </location>
</feature>